<dbReference type="GO" id="GO:0033745">
    <property type="term" value="F:L-methionine-(R)-S-oxide reductase activity"/>
    <property type="evidence" value="ECO:0007669"/>
    <property type="project" value="UniProtKB-EC"/>
</dbReference>
<accession>A0A3G2S778</accession>
<evidence type="ECO:0000313" key="1">
    <source>
        <dbReference type="EMBL" id="AYO43696.1"/>
    </source>
</evidence>
<dbReference type="PANTHER" id="PTHR21021">
    <property type="entry name" value="GAF/PUTATIVE CYTOSKELETAL PROTEIN"/>
    <property type="match status" value="1"/>
</dbReference>
<evidence type="ECO:0000313" key="2">
    <source>
        <dbReference type="Proteomes" id="UP000269793"/>
    </source>
</evidence>
<dbReference type="EC" id="1.8.4.14" evidence="1"/>
<name>A0A3G2S778_MALR7</name>
<dbReference type="VEuPathDB" id="FungiDB:DNF11_2746"/>
<keyword evidence="2" id="KW-1185">Reference proteome</keyword>
<dbReference type="PANTHER" id="PTHR21021:SF15">
    <property type="entry name" value="FREE METHIONINE-R-SULFOXIDE REDUCTASE"/>
    <property type="match status" value="1"/>
</dbReference>
<dbReference type="SUPFAM" id="SSF55781">
    <property type="entry name" value="GAF domain-like"/>
    <property type="match status" value="1"/>
</dbReference>
<dbReference type="GO" id="GO:0005829">
    <property type="term" value="C:cytosol"/>
    <property type="evidence" value="ECO:0007669"/>
    <property type="project" value="TreeGrafter"/>
</dbReference>
<dbReference type="EMBL" id="CP033152">
    <property type="protein sequence ID" value="AYO43696.1"/>
    <property type="molecule type" value="Genomic_DNA"/>
</dbReference>
<dbReference type="STRING" id="425264.A0A3G2S778"/>
<reference evidence="1 2" key="1">
    <citation type="submission" date="2018-10" db="EMBL/GenBank/DDBJ databases">
        <title>Complete genome sequence of Malassezia restricta CBS 7877.</title>
        <authorList>
            <person name="Morand S.C."/>
            <person name="Bertignac M."/>
            <person name="Iltis A."/>
            <person name="Kolder I."/>
            <person name="Pirovano W."/>
            <person name="Jourdain R."/>
            <person name="Clavaud C."/>
        </authorList>
    </citation>
    <scope>NUCLEOTIDE SEQUENCE [LARGE SCALE GENOMIC DNA]</scope>
    <source>
        <strain evidence="1 2">CBS 7877</strain>
    </source>
</reference>
<protein>
    <submittedName>
        <fullName evidence="1">Free methionine-R-sulfoxide reductase</fullName>
        <ecNumber evidence="1">1.8.4.14</ecNumber>
    </submittedName>
</protein>
<dbReference type="AlphaFoldDB" id="A0A3G2S778"/>
<gene>
    <name evidence="1" type="ORF">DNF11_2746</name>
</gene>
<keyword evidence="1" id="KW-0560">Oxidoreductase</keyword>
<dbReference type="OrthoDB" id="15735at2759"/>
<dbReference type="Proteomes" id="UP000269793">
    <property type="component" value="Chromosome V"/>
</dbReference>
<organism evidence="1 2">
    <name type="scientific">Malassezia restricta (strain ATCC 96810 / NBRC 103918 / CBS 7877)</name>
    <name type="common">Seborrheic dermatitis infection agent</name>
    <dbReference type="NCBI Taxonomy" id="425264"/>
    <lineage>
        <taxon>Eukaryota</taxon>
        <taxon>Fungi</taxon>
        <taxon>Dikarya</taxon>
        <taxon>Basidiomycota</taxon>
        <taxon>Ustilaginomycotina</taxon>
        <taxon>Malasseziomycetes</taxon>
        <taxon>Malasseziales</taxon>
        <taxon>Malasseziaceae</taxon>
        <taxon>Malassezia</taxon>
    </lineage>
</organism>
<sequence>MVHADAASVPAHIASKAAFYEHVQLQVDGLLDGQTNWVTNLANVSSILYSSMNRFEAWCEKRVNWAGFYLLAPLFPGTRHLASLTRPMLWLGPFCGLPACQAIPSEPGRGVCADGSAQWPPAPLCVPHTDAYPGHIACDALSQSEIVVPIVVSRSQLSQTHQAALRGEGPEHLVRAWAGRGTDDHVIVGVLDIDCESQNGFDAVDADALQRLVQRVVQACDWCME</sequence>
<dbReference type="InterPro" id="IPR051330">
    <property type="entry name" value="Phosphatase_reg/MetRdx"/>
</dbReference>
<dbReference type="Gene3D" id="3.30.450.40">
    <property type="match status" value="1"/>
</dbReference>
<dbReference type="InterPro" id="IPR029016">
    <property type="entry name" value="GAF-like_dom_sf"/>
</dbReference>
<proteinExistence type="predicted"/>